<feature type="region of interest" description="Disordered" evidence="5">
    <location>
        <begin position="1"/>
        <end position="26"/>
    </location>
</feature>
<evidence type="ECO:0000256" key="1">
    <source>
        <dbReference type="ARBA" id="ARBA00005417"/>
    </source>
</evidence>
<dbReference type="GO" id="GO:0016887">
    <property type="term" value="F:ATP hydrolysis activity"/>
    <property type="evidence" value="ECO:0007669"/>
    <property type="project" value="InterPro"/>
</dbReference>
<dbReference type="EMBL" id="JACBZX010000001">
    <property type="protein sequence ID" value="NYG36033.1"/>
    <property type="molecule type" value="Genomic_DNA"/>
</dbReference>
<gene>
    <name evidence="7" type="ORF">BJY28_000502</name>
</gene>
<dbReference type="SMART" id="SM00382">
    <property type="entry name" value="AAA"/>
    <property type="match status" value="1"/>
</dbReference>
<dbReference type="GO" id="GO:0005524">
    <property type="term" value="F:ATP binding"/>
    <property type="evidence" value="ECO:0007669"/>
    <property type="project" value="UniProtKB-KW"/>
</dbReference>
<dbReference type="RefSeq" id="WP_179461601.1">
    <property type="nucleotide sequence ID" value="NZ_JACBZX010000001.1"/>
</dbReference>
<evidence type="ECO:0000256" key="3">
    <source>
        <dbReference type="ARBA" id="ARBA00022741"/>
    </source>
</evidence>
<keyword evidence="3" id="KW-0547">Nucleotide-binding</keyword>
<keyword evidence="8" id="KW-1185">Reference proteome</keyword>
<reference evidence="7 8" key="1">
    <citation type="submission" date="2020-07" db="EMBL/GenBank/DDBJ databases">
        <title>Sequencing the genomes of 1000 actinobacteria strains.</title>
        <authorList>
            <person name="Klenk H.-P."/>
        </authorList>
    </citation>
    <scope>NUCLEOTIDE SEQUENCE [LARGE SCALE GENOMIC DNA]</scope>
    <source>
        <strain evidence="7 8">DSM 24723</strain>
    </source>
</reference>
<dbReference type="AlphaFoldDB" id="A0A852X5I8"/>
<dbReference type="CDD" id="cd03230">
    <property type="entry name" value="ABC_DR_subfamily_A"/>
    <property type="match status" value="1"/>
</dbReference>
<comment type="similarity">
    <text evidence="1">Belongs to the ABC transporter superfamily.</text>
</comment>
<sequence length="326" mass="34873">MSSPGPPAPAPGTPPSPPTQPQPQPQRGIVVEGVRRTFGGVAAVDQISLVARPREITALIGPNGAGKTTLMLMLATLLQPDSGTVRIDGLDPVTQAAQVRRRIGWMPDGFGTWDALRVHEVLEIVAAAYRIPRPQARARVADLLRLVHLDDLAQRPARVLSRGQKQRLGLARALVNDPSVLVLDEPASGLDPRSRIELRDILRDLAGQGRTVLVSSHILTELQEIADHAVIVARGRSVQSQGLGGAPVTLTYRVTSTDPERLAAELARLGVQPQRVGRALEVLVASEVAATDLLRRLVTAEVPITAFAPAQGALETAYLAVTEDRR</sequence>
<evidence type="ECO:0000256" key="2">
    <source>
        <dbReference type="ARBA" id="ARBA00022448"/>
    </source>
</evidence>
<evidence type="ECO:0000313" key="8">
    <source>
        <dbReference type="Proteomes" id="UP000592181"/>
    </source>
</evidence>
<accession>A0A852X5I8</accession>
<keyword evidence="2" id="KW-0813">Transport</keyword>
<dbReference type="Pfam" id="PF00005">
    <property type="entry name" value="ABC_tran"/>
    <property type="match status" value="1"/>
</dbReference>
<dbReference type="InterPro" id="IPR003439">
    <property type="entry name" value="ABC_transporter-like_ATP-bd"/>
</dbReference>
<dbReference type="PANTHER" id="PTHR43335:SF3">
    <property type="entry name" value="ABC TRANSPORTER"/>
    <property type="match status" value="1"/>
</dbReference>
<comment type="caution">
    <text evidence="7">The sequence shown here is derived from an EMBL/GenBank/DDBJ whole genome shotgun (WGS) entry which is preliminary data.</text>
</comment>
<evidence type="ECO:0000256" key="5">
    <source>
        <dbReference type="SAM" id="MobiDB-lite"/>
    </source>
</evidence>
<dbReference type="PANTHER" id="PTHR43335">
    <property type="entry name" value="ABC TRANSPORTER, ATP-BINDING PROTEIN"/>
    <property type="match status" value="1"/>
</dbReference>
<evidence type="ECO:0000259" key="6">
    <source>
        <dbReference type="PROSITE" id="PS50893"/>
    </source>
</evidence>
<dbReference type="InterPro" id="IPR003593">
    <property type="entry name" value="AAA+_ATPase"/>
</dbReference>
<organism evidence="7 8">
    <name type="scientific">Janibacter alkaliphilus</name>
    <dbReference type="NCBI Taxonomy" id="1069963"/>
    <lineage>
        <taxon>Bacteria</taxon>
        <taxon>Bacillati</taxon>
        <taxon>Actinomycetota</taxon>
        <taxon>Actinomycetes</taxon>
        <taxon>Micrococcales</taxon>
        <taxon>Intrasporangiaceae</taxon>
        <taxon>Janibacter</taxon>
    </lineage>
</organism>
<dbReference type="InterPro" id="IPR027417">
    <property type="entry name" value="P-loop_NTPase"/>
</dbReference>
<dbReference type="SUPFAM" id="SSF52540">
    <property type="entry name" value="P-loop containing nucleoside triphosphate hydrolases"/>
    <property type="match status" value="1"/>
</dbReference>
<evidence type="ECO:0000313" key="7">
    <source>
        <dbReference type="EMBL" id="NYG36033.1"/>
    </source>
</evidence>
<keyword evidence="4 7" id="KW-0067">ATP-binding</keyword>
<feature type="compositionally biased region" description="Pro residues" evidence="5">
    <location>
        <begin position="1"/>
        <end position="24"/>
    </location>
</feature>
<protein>
    <submittedName>
        <fullName evidence="7">ABC-2 type transport system ATP-binding protein</fullName>
    </submittedName>
</protein>
<dbReference type="Gene3D" id="3.40.50.300">
    <property type="entry name" value="P-loop containing nucleotide triphosphate hydrolases"/>
    <property type="match status" value="1"/>
</dbReference>
<evidence type="ECO:0000256" key="4">
    <source>
        <dbReference type="ARBA" id="ARBA00022840"/>
    </source>
</evidence>
<feature type="domain" description="ABC transporter" evidence="6">
    <location>
        <begin position="29"/>
        <end position="259"/>
    </location>
</feature>
<dbReference type="PROSITE" id="PS50893">
    <property type="entry name" value="ABC_TRANSPORTER_2"/>
    <property type="match status" value="1"/>
</dbReference>
<name>A0A852X5I8_9MICO</name>
<dbReference type="Proteomes" id="UP000592181">
    <property type="component" value="Unassembled WGS sequence"/>
</dbReference>
<proteinExistence type="inferred from homology"/>